<evidence type="ECO:0000256" key="3">
    <source>
        <dbReference type="ARBA" id="ARBA00022692"/>
    </source>
</evidence>
<keyword evidence="3" id="KW-0812">Transmembrane</keyword>
<keyword evidence="4" id="KW-0378">Hydrolase</keyword>
<dbReference type="InterPro" id="IPR052271">
    <property type="entry name" value="GDPD-Related"/>
</dbReference>
<organism evidence="9 10">
    <name type="scientific">Jeotgalibacillus marinus</name>
    <dbReference type="NCBI Taxonomy" id="86667"/>
    <lineage>
        <taxon>Bacteria</taxon>
        <taxon>Bacillati</taxon>
        <taxon>Bacillota</taxon>
        <taxon>Bacilli</taxon>
        <taxon>Bacillales</taxon>
        <taxon>Caryophanaceae</taxon>
        <taxon>Jeotgalibacillus</taxon>
    </lineage>
</organism>
<evidence type="ECO:0000313" key="10">
    <source>
        <dbReference type="Proteomes" id="UP001556040"/>
    </source>
</evidence>
<dbReference type="Proteomes" id="UP001556040">
    <property type="component" value="Unassembled WGS sequence"/>
</dbReference>
<dbReference type="PANTHER" id="PTHR42758">
    <property type="entry name" value="PHOSPHATIDYLGLYCEROL PHOSPHOLIPASE C"/>
    <property type="match status" value="1"/>
</dbReference>
<dbReference type="Pfam" id="PF03009">
    <property type="entry name" value="GDPD"/>
    <property type="match status" value="1"/>
</dbReference>
<name>A0ABV3Q5S2_9BACL</name>
<dbReference type="EMBL" id="JBFMIA010000012">
    <property type="protein sequence ID" value="MEW9502614.1"/>
    <property type="molecule type" value="Genomic_DNA"/>
</dbReference>
<evidence type="ECO:0000256" key="1">
    <source>
        <dbReference type="ARBA" id="ARBA00004370"/>
    </source>
</evidence>
<keyword evidence="10" id="KW-1185">Reference proteome</keyword>
<proteinExistence type="inferred from homology"/>
<comment type="caution">
    <text evidence="9">The sequence shown here is derived from an EMBL/GenBank/DDBJ whole genome shotgun (WGS) entry which is preliminary data.</text>
</comment>
<dbReference type="Gene3D" id="3.20.20.190">
    <property type="entry name" value="Phosphatidylinositol (PI) phosphodiesterase"/>
    <property type="match status" value="1"/>
</dbReference>
<protein>
    <submittedName>
        <fullName evidence="9">Glycerophosphodiester phosphodiesterase family protein</fullName>
    </submittedName>
</protein>
<evidence type="ECO:0000256" key="7">
    <source>
        <dbReference type="ARBA" id="ARBA00023136"/>
    </source>
</evidence>
<dbReference type="InterPro" id="IPR030395">
    <property type="entry name" value="GP_PDE_dom"/>
</dbReference>
<feature type="domain" description="GP-PDE" evidence="8">
    <location>
        <begin position="46"/>
        <end position="264"/>
    </location>
</feature>
<dbReference type="SUPFAM" id="SSF51695">
    <property type="entry name" value="PLC-like phosphodiesterases"/>
    <property type="match status" value="1"/>
</dbReference>
<evidence type="ECO:0000256" key="5">
    <source>
        <dbReference type="ARBA" id="ARBA00022989"/>
    </source>
</evidence>
<dbReference type="RefSeq" id="WP_367780105.1">
    <property type="nucleotide sequence ID" value="NZ_JBFMIA010000012.1"/>
</dbReference>
<comment type="subcellular location">
    <subcellularLocation>
        <location evidence="1">Membrane</location>
    </subcellularLocation>
</comment>
<gene>
    <name evidence="9" type="ORF">AB1471_12525</name>
</gene>
<dbReference type="InterPro" id="IPR017946">
    <property type="entry name" value="PLC-like_Pdiesterase_TIM-brl"/>
</dbReference>
<accession>A0ABV3Q5S2</accession>
<evidence type="ECO:0000256" key="6">
    <source>
        <dbReference type="ARBA" id="ARBA00023098"/>
    </source>
</evidence>
<evidence type="ECO:0000313" key="9">
    <source>
        <dbReference type="EMBL" id="MEW9502614.1"/>
    </source>
</evidence>
<evidence type="ECO:0000259" key="8">
    <source>
        <dbReference type="Pfam" id="PF03009"/>
    </source>
</evidence>
<sequence length="273" mass="31863">MKYVFIFMAFISLITGSTTSKDKEIESYSWTDHRLIAHAAGGIKGKDYTNSREAFINSYNNGYKLIEIDLSLTSDGKLVARHGWDETYGQDFDPAKAKALTYKKFIKLPYYLQYTPMDFKDILVLLEQHPEIYVVLDGKVSSVEDSKKLYKKVGKEIEEVEESIQKRLIPQMYYQDELEVIRSYGFHDVIYIIGREEFSTESIVKFSKKHDIQAVGIAKTRAKETMIEHLYKKGIVTYIYTINDLDEMYSYFEIDVHGFYTDYVIPEEIEDTH</sequence>
<keyword evidence="5" id="KW-1133">Transmembrane helix</keyword>
<dbReference type="PANTHER" id="PTHR42758:SF2">
    <property type="entry name" value="PHOSPHATIDYLGLYCEROL PHOSPHOLIPASE C"/>
    <property type="match status" value="1"/>
</dbReference>
<comment type="similarity">
    <text evidence="2">Belongs to the glycerophosphoryl diester phosphodiesterase family.</text>
</comment>
<keyword evidence="6" id="KW-0443">Lipid metabolism</keyword>
<evidence type="ECO:0000256" key="2">
    <source>
        <dbReference type="ARBA" id="ARBA00007277"/>
    </source>
</evidence>
<reference evidence="9 10" key="1">
    <citation type="journal article" date="1979" name="Int. J. Syst. Evol. Microbiol.">
        <title>Bacillus globisporus subsp. marinus subsp. nov.</title>
        <authorList>
            <person name="Liu H."/>
        </authorList>
    </citation>
    <scope>NUCLEOTIDE SEQUENCE [LARGE SCALE GENOMIC DNA]</scope>
    <source>
        <strain evidence="9 10">DSM 1297</strain>
    </source>
</reference>
<keyword evidence="7" id="KW-0472">Membrane</keyword>
<evidence type="ECO:0000256" key="4">
    <source>
        <dbReference type="ARBA" id="ARBA00022801"/>
    </source>
</evidence>